<dbReference type="EMBL" id="JAPWTK010000359">
    <property type="protein sequence ID" value="KAJ8941643.1"/>
    <property type="molecule type" value="Genomic_DNA"/>
</dbReference>
<reference evidence="1" key="1">
    <citation type="journal article" date="2023" name="Insect Mol. Biol.">
        <title>Genome sequencing provides insights into the evolution of gene families encoding plant cell wall-degrading enzymes in longhorned beetles.</title>
        <authorList>
            <person name="Shin N.R."/>
            <person name="Okamura Y."/>
            <person name="Kirsch R."/>
            <person name="Pauchet Y."/>
        </authorList>
    </citation>
    <scope>NUCLEOTIDE SEQUENCE</scope>
    <source>
        <strain evidence="1">AMC_N1</strain>
    </source>
</reference>
<dbReference type="Proteomes" id="UP001162162">
    <property type="component" value="Unassembled WGS sequence"/>
</dbReference>
<keyword evidence="2" id="KW-1185">Reference proteome</keyword>
<dbReference type="AlphaFoldDB" id="A0AAV8XTQ6"/>
<evidence type="ECO:0000313" key="1">
    <source>
        <dbReference type="EMBL" id="KAJ8941643.1"/>
    </source>
</evidence>
<proteinExistence type="predicted"/>
<gene>
    <name evidence="1" type="ORF">NQ318_010669</name>
</gene>
<sequence length="89" mass="9609">MGVDQELAQKNGPKDKMCEGCTDTARCVMRGPDTHRTSRCASAVSASAGTARRRLLSRRKLRSAGAVWNAPLSTRQMSLLPTCLAQQCS</sequence>
<protein>
    <submittedName>
        <fullName evidence="1">Uncharacterized protein</fullName>
    </submittedName>
</protein>
<accession>A0AAV8XTQ6</accession>
<evidence type="ECO:0000313" key="2">
    <source>
        <dbReference type="Proteomes" id="UP001162162"/>
    </source>
</evidence>
<comment type="caution">
    <text evidence="1">The sequence shown here is derived from an EMBL/GenBank/DDBJ whole genome shotgun (WGS) entry which is preliminary data.</text>
</comment>
<organism evidence="1 2">
    <name type="scientific">Aromia moschata</name>
    <dbReference type="NCBI Taxonomy" id="1265417"/>
    <lineage>
        <taxon>Eukaryota</taxon>
        <taxon>Metazoa</taxon>
        <taxon>Ecdysozoa</taxon>
        <taxon>Arthropoda</taxon>
        <taxon>Hexapoda</taxon>
        <taxon>Insecta</taxon>
        <taxon>Pterygota</taxon>
        <taxon>Neoptera</taxon>
        <taxon>Endopterygota</taxon>
        <taxon>Coleoptera</taxon>
        <taxon>Polyphaga</taxon>
        <taxon>Cucujiformia</taxon>
        <taxon>Chrysomeloidea</taxon>
        <taxon>Cerambycidae</taxon>
        <taxon>Cerambycinae</taxon>
        <taxon>Callichromatini</taxon>
        <taxon>Aromia</taxon>
    </lineage>
</organism>
<name>A0AAV8XTQ6_9CUCU</name>